<feature type="compositionally biased region" description="Polar residues" evidence="1">
    <location>
        <begin position="83"/>
        <end position="94"/>
    </location>
</feature>
<evidence type="ECO:0000256" key="2">
    <source>
        <dbReference type="SAM" id="Phobius"/>
    </source>
</evidence>
<dbReference type="Proteomes" id="UP001229421">
    <property type="component" value="Unassembled WGS sequence"/>
</dbReference>
<feature type="region of interest" description="Disordered" evidence="1">
    <location>
        <begin position="65"/>
        <end position="94"/>
    </location>
</feature>
<reference evidence="3" key="1">
    <citation type="journal article" date="2023" name="bioRxiv">
        <title>Improved chromosome-level genome assembly for marigold (Tagetes erecta).</title>
        <authorList>
            <person name="Jiang F."/>
            <person name="Yuan L."/>
            <person name="Wang S."/>
            <person name="Wang H."/>
            <person name="Xu D."/>
            <person name="Wang A."/>
            <person name="Fan W."/>
        </authorList>
    </citation>
    <scope>NUCLEOTIDE SEQUENCE</scope>
    <source>
        <strain evidence="3">WSJ</strain>
        <tissue evidence="3">Leaf</tissue>
    </source>
</reference>
<keyword evidence="2" id="KW-1133">Transmembrane helix</keyword>
<organism evidence="3 4">
    <name type="scientific">Tagetes erecta</name>
    <name type="common">African marigold</name>
    <dbReference type="NCBI Taxonomy" id="13708"/>
    <lineage>
        <taxon>Eukaryota</taxon>
        <taxon>Viridiplantae</taxon>
        <taxon>Streptophyta</taxon>
        <taxon>Embryophyta</taxon>
        <taxon>Tracheophyta</taxon>
        <taxon>Spermatophyta</taxon>
        <taxon>Magnoliopsida</taxon>
        <taxon>eudicotyledons</taxon>
        <taxon>Gunneridae</taxon>
        <taxon>Pentapetalae</taxon>
        <taxon>asterids</taxon>
        <taxon>campanulids</taxon>
        <taxon>Asterales</taxon>
        <taxon>Asteraceae</taxon>
        <taxon>Asteroideae</taxon>
        <taxon>Heliantheae alliance</taxon>
        <taxon>Tageteae</taxon>
        <taxon>Tagetes</taxon>
    </lineage>
</organism>
<proteinExistence type="predicted"/>
<dbReference type="AlphaFoldDB" id="A0AAD8KB52"/>
<evidence type="ECO:0000313" key="3">
    <source>
        <dbReference type="EMBL" id="KAK1419589.1"/>
    </source>
</evidence>
<keyword evidence="2" id="KW-0472">Membrane</keyword>
<dbReference type="EMBL" id="JAUHHV010000007">
    <property type="protein sequence ID" value="KAK1419589.1"/>
    <property type="molecule type" value="Genomic_DNA"/>
</dbReference>
<evidence type="ECO:0000256" key="1">
    <source>
        <dbReference type="SAM" id="MobiDB-lite"/>
    </source>
</evidence>
<sequence>MKICQDLHNDDWWPGMKQSVACLNDLKHSTLLLPLLPPTPSPIDHHPPACRHLLLSPPTDAGSSYLRLTPTPPTSGLRPTPLPSSSASLRPTPTPSSDFVIVLNWVLHKYIMLVRWLSMVALERELELAVMYGLLSSLAFNNVKCLCSMRVVDQIIDNKGNGHCLLRLLRLTSTTQTPTTMLSLLLKKYDRENHYFEINGHHLNVTEDILYLTGLPIDGKAVISSTSRDKEAFESVFTSLDRNEKVTVPTLKKIVETQSKEHKERVIALLLIVIVCFVTLVCDDYIVHNYLVQFVLSTS</sequence>
<gene>
    <name evidence="3" type="ORF">QVD17_28793</name>
</gene>
<comment type="caution">
    <text evidence="3">The sequence shown here is derived from an EMBL/GenBank/DDBJ whole genome shotgun (WGS) entry which is preliminary data.</text>
</comment>
<keyword evidence="4" id="KW-1185">Reference proteome</keyword>
<name>A0AAD8KB52_TARER</name>
<evidence type="ECO:0000313" key="4">
    <source>
        <dbReference type="Proteomes" id="UP001229421"/>
    </source>
</evidence>
<protein>
    <submittedName>
        <fullName evidence="3">Uncharacterized protein</fullName>
    </submittedName>
</protein>
<feature type="transmembrane region" description="Helical" evidence="2">
    <location>
        <begin position="266"/>
        <end position="287"/>
    </location>
</feature>
<accession>A0AAD8KB52</accession>
<keyword evidence="2" id="KW-0812">Transmembrane</keyword>